<gene>
    <name evidence="4" type="ORF">MXD59_06460</name>
</gene>
<evidence type="ECO:0000313" key="4">
    <source>
        <dbReference type="EMBL" id="MCK9875423.1"/>
    </source>
</evidence>
<sequence length="651" mass="64302">MRAARRRDRVPGTTTPSASPAVRPIRRLLSHRTRADQADRFAALLEGHASPTGPQEARLLALADAARSLPRPRLDPVRRDAIRARILADLATTAADATTTTTATATAAESRGRARRPHGNRVRAAVRRAWAGPSTVGVPRLAQAMIAAGLSVAIAVIGLALSARDALPGEPLYRVKRQVEDIQVSLERDPVARAKTRLDVAGVRMSELRLLTIGAPALGGRPSIGSPTQRPTTGRPGSLPLPLPAAPATAPAGPSTSTSAAGPTPPAGPLGPAAPVPTPTAGPGAPTGEVGPLGSALATTSTRPPVSASTSVAPSHPSTHGMGGHHADADTINKLLWAWCAQARAAAQVLLARADAGNLDAWRALATFTADQNSSLAVVINELPPGTTDAAHAAVDLIGEFRRGLGPTPPGTFPTAPRLPSAPAGAPTAPATPTPTGSDGTPADPATPDGTTTPVGPTTPDSAATLDSPITPESTATSNGTGPSVPASTRASATDSSPSGTSPSGTSTGGTSTGGTPAGDADDPPSGSAEPADTGRAPSDDVGLAPRPSSTLAVGVRPSEVAHPPGAPSAAPTAPAGSAAGRGAGGTISDLEPRPEQSSPTDAEPQAPRPALVEDTPGAGDAAPADNATEDPATAGTSGAAPDDDAAITAG</sequence>
<keyword evidence="2" id="KW-0472">Membrane</keyword>
<feature type="region of interest" description="Disordered" evidence="1">
    <location>
        <begin position="402"/>
        <end position="651"/>
    </location>
</feature>
<feature type="compositionally biased region" description="Low complexity" evidence="1">
    <location>
        <begin position="616"/>
        <end position="627"/>
    </location>
</feature>
<dbReference type="Proteomes" id="UP001201873">
    <property type="component" value="Unassembled WGS sequence"/>
</dbReference>
<feature type="region of interest" description="Disordered" evidence="1">
    <location>
        <begin position="216"/>
        <end position="326"/>
    </location>
</feature>
<reference evidence="4 5" key="1">
    <citation type="submission" date="2022-04" db="EMBL/GenBank/DDBJ databases">
        <title>Genome diversity in the genus Frankia.</title>
        <authorList>
            <person name="Carlos-Shanley C."/>
            <person name="Hahn D."/>
        </authorList>
    </citation>
    <scope>NUCLEOTIDE SEQUENCE [LARGE SCALE GENOMIC DNA]</scope>
    <source>
        <strain evidence="4 5">Ag45/Mut15</strain>
    </source>
</reference>
<feature type="compositionally biased region" description="Low complexity" evidence="1">
    <location>
        <begin position="518"/>
        <end position="529"/>
    </location>
</feature>
<dbReference type="EMBL" id="JALKFT010000004">
    <property type="protein sequence ID" value="MCK9875423.1"/>
    <property type="molecule type" value="Genomic_DNA"/>
</dbReference>
<feature type="compositionally biased region" description="Low complexity" evidence="1">
    <location>
        <begin position="304"/>
        <end position="320"/>
    </location>
</feature>
<feature type="region of interest" description="Disordered" evidence="1">
    <location>
        <begin position="98"/>
        <end position="122"/>
    </location>
</feature>
<feature type="compositionally biased region" description="Low complexity" evidence="1">
    <location>
        <begin position="98"/>
        <end position="108"/>
    </location>
</feature>
<feature type="compositionally biased region" description="Acidic residues" evidence="1">
    <location>
        <begin position="642"/>
        <end position="651"/>
    </location>
</feature>
<comment type="caution">
    <text evidence="4">The sequence shown here is derived from an EMBL/GenBank/DDBJ whole genome shotgun (WGS) entry which is preliminary data.</text>
</comment>
<feature type="compositionally biased region" description="Gly residues" evidence="1">
    <location>
        <begin position="507"/>
        <end position="517"/>
    </location>
</feature>
<feature type="compositionally biased region" description="Pro residues" evidence="1">
    <location>
        <begin position="263"/>
        <end position="280"/>
    </location>
</feature>
<protein>
    <submittedName>
        <fullName evidence="4">DUF5667 domain-containing protein</fullName>
    </submittedName>
</protein>
<dbReference type="Pfam" id="PF18915">
    <property type="entry name" value="DUF5667"/>
    <property type="match status" value="1"/>
</dbReference>
<keyword evidence="5" id="KW-1185">Reference proteome</keyword>
<feature type="domain" description="DUF5667" evidence="3">
    <location>
        <begin position="166"/>
        <end position="211"/>
    </location>
</feature>
<feature type="region of interest" description="Disordered" evidence="1">
    <location>
        <begin position="1"/>
        <end position="21"/>
    </location>
</feature>
<accession>A0ABT0JV47</accession>
<evidence type="ECO:0000256" key="2">
    <source>
        <dbReference type="SAM" id="Phobius"/>
    </source>
</evidence>
<organism evidence="4 5">
    <name type="scientific">Frankia umida</name>
    <dbReference type="NCBI Taxonomy" id="573489"/>
    <lineage>
        <taxon>Bacteria</taxon>
        <taxon>Bacillati</taxon>
        <taxon>Actinomycetota</taxon>
        <taxon>Actinomycetes</taxon>
        <taxon>Frankiales</taxon>
        <taxon>Frankiaceae</taxon>
        <taxon>Frankia</taxon>
    </lineage>
</organism>
<feature type="transmembrane region" description="Helical" evidence="2">
    <location>
        <begin position="144"/>
        <end position="163"/>
    </location>
</feature>
<feature type="compositionally biased region" description="Low complexity" evidence="1">
    <location>
        <begin position="246"/>
        <end position="262"/>
    </location>
</feature>
<feature type="compositionally biased region" description="Low complexity" evidence="1">
    <location>
        <begin position="568"/>
        <end position="579"/>
    </location>
</feature>
<feature type="compositionally biased region" description="Low complexity" evidence="1">
    <location>
        <begin position="491"/>
        <end position="506"/>
    </location>
</feature>
<evidence type="ECO:0000256" key="1">
    <source>
        <dbReference type="SAM" id="MobiDB-lite"/>
    </source>
</evidence>
<dbReference type="InterPro" id="IPR043725">
    <property type="entry name" value="DUF5667"/>
</dbReference>
<dbReference type="RefSeq" id="WP_248823841.1">
    <property type="nucleotide sequence ID" value="NZ_JALKFT010000004.1"/>
</dbReference>
<keyword evidence="2" id="KW-1133">Transmembrane helix</keyword>
<feature type="compositionally biased region" description="Low complexity" evidence="1">
    <location>
        <begin position="413"/>
        <end position="461"/>
    </location>
</feature>
<name>A0ABT0JV47_9ACTN</name>
<evidence type="ECO:0000313" key="5">
    <source>
        <dbReference type="Proteomes" id="UP001201873"/>
    </source>
</evidence>
<keyword evidence="2" id="KW-0812">Transmembrane</keyword>
<feature type="compositionally biased region" description="Polar residues" evidence="1">
    <location>
        <begin position="471"/>
        <end position="490"/>
    </location>
</feature>
<feature type="compositionally biased region" description="Basic residues" evidence="1">
    <location>
        <begin position="113"/>
        <end position="122"/>
    </location>
</feature>
<proteinExistence type="predicted"/>
<evidence type="ECO:0000259" key="3">
    <source>
        <dbReference type="Pfam" id="PF18915"/>
    </source>
</evidence>